<reference evidence="3 4" key="1">
    <citation type="submission" date="2023-11" db="EMBL/GenBank/DDBJ databases">
        <title>MicrobeMod: A computational toolkit for identifying prokaryotic methylation and restriction-modification with nanopore sequencing.</title>
        <authorList>
            <person name="Crits-Christoph A."/>
            <person name="Kang S.C."/>
            <person name="Lee H."/>
            <person name="Ostrov N."/>
        </authorList>
    </citation>
    <scope>NUCLEOTIDE SEQUENCE [LARGE SCALE GENOMIC DNA]</scope>
    <source>
        <strain evidence="3 4">ATCC 25935</strain>
    </source>
</reference>
<organism evidence="3 4">
    <name type="scientific">Duganella zoogloeoides</name>
    <dbReference type="NCBI Taxonomy" id="75659"/>
    <lineage>
        <taxon>Bacteria</taxon>
        <taxon>Pseudomonadati</taxon>
        <taxon>Pseudomonadota</taxon>
        <taxon>Betaproteobacteria</taxon>
        <taxon>Burkholderiales</taxon>
        <taxon>Oxalobacteraceae</taxon>
        <taxon>Telluria group</taxon>
        <taxon>Duganella</taxon>
    </lineage>
</organism>
<proteinExistence type="predicted"/>
<evidence type="ECO:0000313" key="4">
    <source>
        <dbReference type="Proteomes" id="UP001326110"/>
    </source>
</evidence>
<dbReference type="Proteomes" id="UP001326110">
    <property type="component" value="Chromosome"/>
</dbReference>
<dbReference type="Pfam" id="PF23343">
    <property type="entry name" value="REP_ORF2-G2P"/>
    <property type="match status" value="1"/>
</dbReference>
<sequence length="243" mass="27605">MTVTLDKSFVGPAISRPRAKRGESEKRLQNEDDAGRRAKQRVRDCCKTIGADRMVTLTYRDNMTDREKALKDWKAFVRRLGKVNKFHYVAVIEEQERGALHFHVAVRGKQNYVLLRSIWQRVVGLGPSGEQMGQVNVRDPHKLGFGVKGAHRLAGYIAKYCGKQMDSRALDQKRYFRSKGIVLPELQYWRLPNCTCMLDAVHSAFHMIEGHSFEGLETWCNNALGIVYLATAPGIPDAVEVPF</sequence>
<feature type="domain" description="Replication-associated protein ORF2/G2P" evidence="2">
    <location>
        <begin position="53"/>
        <end position="164"/>
    </location>
</feature>
<dbReference type="GeneID" id="43162948"/>
<dbReference type="InterPro" id="IPR056906">
    <property type="entry name" value="ORF2/G2P_dom"/>
</dbReference>
<feature type="region of interest" description="Disordered" evidence="1">
    <location>
        <begin position="14"/>
        <end position="40"/>
    </location>
</feature>
<dbReference type="RefSeq" id="WP_154819822.1">
    <property type="nucleotide sequence ID" value="NZ_CP140152.1"/>
</dbReference>
<dbReference type="EMBL" id="CP140152">
    <property type="protein sequence ID" value="WQH07155.1"/>
    <property type="molecule type" value="Genomic_DNA"/>
</dbReference>
<feature type="compositionally biased region" description="Basic and acidic residues" evidence="1">
    <location>
        <begin position="20"/>
        <end position="40"/>
    </location>
</feature>
<gene>
    <name evidence="3" type="ORF">SR858_12720</name>
</gene>
<evidence type="ECO:0000256" key="1">
    <source>
        <dbReference type="SAM" id="MobiDB-lite"/>
    </source>
</evidence>
<keyword evidence="4" id="KW-1185">Reference proteome</keyword>
<evidence type="ECO:0000259" key="2">
    <source>
        <dbReference type="Pfam" id="PF23343"/>
    </source>
</evidence>
<name>A0ABZ0Y540_9BURK</name>
<accession>A0ABZ0Y540</accession>
<evidence type="ECO:0000313" key="3">
    <source>
        <dbReference type="EMBL" id="WQH07155.1"/>
    </source>
</evidence>
<protein>
    <recommendedName>
        <fullName evidence="2">Replication-associated protein ORF2/G2P domain-containing protein</fullName>
    </recommendedName>
</protein>